<dbReference type="PANTHER" id="PTHR42852">
    <property type="entry name" value="THIOL:DISULFIDE INTERCHANGE PROTEIN DSBE"/>
    <property type="match status" value="1"/>
</dbReference>
<evidence type="ECO:0000256" key="1">
    <source>
        <dbReference type="ARBA" id="ARBA00004196"/>
    </source>
</evidence>
<organism evidence="6 7">
    <name type="scientific">Neotamlana laminarinivorans</name>
    <dbReference type="NCBI Taxonomy" id="2883124"/>
    <lineage>
        <taxon>Bacteria</taxon>
        <taxon>Pseudomonadati</taxon>
        <taxon>Bacteroidota</taxon>
        <taxon>Flavobacteriia</taxon>
        <taxon>Flavobacteriales</taxon>
        <taxon>Flavobacteriaceae</taxon>
        <taxon>Neotamlana</taxon>
    </lineage>
</organism>
<dbReference type="InterPro" id="IPR013740">
    <property type="entry name" value="Redoxin"/>
</dbReference>
<dbReference type="InterPro" id="IPR036249">
    <property type="entry name" value="Thioredoxin-like_sf"/>
</dbReference>
<evidence type="ECO:0000259" key="5">
    <source>
        <dbReference type="PROSITE" id="PS51352"/>
    </source>
</evidence>
<reference evidence="6" key="1">
    <citation type="submission" date="2021-10" db="EMBL/GenBank/DDBJ databases">
        <title>Tamlana sargassums sp. nov., and Tamlana laminarinivorans sp. nov., two new bacteria isolated from the brown alga.</title>
        <authorList>
            <person name="Li J."/>
        </authorList>
    </citation>
    <scope>NUCLEOTIDE SEQUENCE</scope>
    <source>
        <strain evidence="6">PT2-4</strain>
    </source>
</reference>
<dbReference type="EMBL" id="JAJAPW010000001">
    <property type="protein sequence ID" value="MCB4797849.1"/>
    <property type="molecule type" value="Genomic_DNA"/>
</dbReference>
<dbReference type="SUPFAM" id="SSF52833">
    <property type="entry name" value="Thioredoxin-like"/>
    <property type="match status" value="1"/>
</dbReference>
<name>A0A9X1L2Q5_9FLAO</name>
<accession>A0A9X1L2Q5</accession>
<sequence>MNKFALIVFSFVFSTSVFGQVKISKLVKESEISGSNENALYFIDFWATWCKPCVPASQYLETLQNQYPNNFYVMSLSQESPEVVSKFLEKHDLKLAVAIDYDGETFKEHNVYSLPHGVLFNANGDKLWEGHPSDFKLYHLRNNLSKNKATINKSSFFITESYALAVEDESYDASDDFEFAIIDAFEDDTTIEIIETKDYLKINGNLQQILAYVFKVYHKQIVIEDQFNKTYSLSFNKGSRALNNIKRTIFKALKLSNKVKQSSGEVLVMNTEKASFWDTKQINWEGNNQNYLIGDSDLQADNISFDNVVYKLANLIEQPIVLVSKNQDTALHDWQIHYKYYELMLNNLQDYGIDISKQKAQYNVYNITKKAP</sequence>
<dbReference type="PROSITE" id="PS51352">
    <property type="entry name" value="THIOREDOXIN_2"/>
    <property type="match status" value="1"/>
</dbReference>
<dbReference type="AlphaFoldDB" id="A0A9X1L2Q5"/>
<dbReference type="Proteomes" id="UP001139199">
    <property type="component" value="Unassembled WGS sequence"/>
</dbReference>
<keyword evidence="2" id="KW-0201">Cytochrome c-type biogenesis</keyword>
<dbReference type="GO" id="GO:0017004">
    <property type="term" value="P:cytochrome complex assembly"/>
    <property type="evidence" value="ECO:0007669"/>
    <property type="project" value="UniProtKB-KW"/>
</dbReference>
<dbReference type="InterPro" id="IPR013766">
    <property type="entry name" value="Thioredoxin_domain"/>
</dbReference>
<evidence type="ECO:0000256" key="4">
    <source>
        <dbReference type="ARBA" id="ARBA00023284"/>
    </source>
</evidence>
<keyword evidence="4" id="KW-0676">Redox-active center</keyword>
<feature type="domain" description="Thioredoxin" evidence="5">
    <location>
        <begin position="2"/>
        <end position="149"/>
    </location>
</feature>
<gene>
    <name evidence="6" type="ORF">LG649_03280</name>
</gene>
<evidence type="ECO:0000313" key="6">
    <source>
        <dbReference type="EMBL" id="MCB4797849.1"/>
    </source>
</evidence>
<dbReference type="InterPro" id="IPR050553">
    <property type="entry name" value="Thioredoxin_ResA/DsbE_sf"/>
</dbReference>
<dbReference type="PANTHER" id="PTHR42852:SF6">
    <property type="entry name" value="THIOL:DISULFIDE INTERCHANGE PROTEIN DSBE"/>
    <property type="match status" value="1"/>
</dbReference>
<dbReference type="CDD" id="cd02966">
    <property type="entry name" value="TlpA_like_family"/>
    <property type="match status" value="1"/>
</dbReference>
<evidence type="ECO:0000256" key="2">
    <source>
        <dbReference type="ARBA" id="ARBA00022748"/>
    </source>
</evidence>
<keyword evidence="3" id="KW-1015">Disulfide bond</keyword>
<dbReference type="Gene3D" id="3.40.30.10">
    <property type="entry name" value="Glutaredoxin"/>
    <property type="match status" value="1"/>
</dbReference>
<protein>
    <submittedName>
        <fullName evidence="6">TlpA family protein disulfide reductase</fullName>
    </submittedName>
</protein>
<comment type="subcellular location">
    <subcellularLocation>
        <location evidence="1">Cell envelope</location>
    </subcellularLocation>
</comment>
<dbReference type="RefSeq" id="WP_226540863.1">
    <property type="nucleotide sequence ID" value="NZ_JAJAPW010000001.1"/>
</dbReference>
<dbReference type="Pfam" id="PF08534">
    <property type="entry name" value="Redoxin"/>
    <property type="match status" value="1"/>
</dbReference>
<keyword evidence="7" id="KW-1185">Reference proteome</keyword>
<comment type="caution">
    <text evidence="6">The sequence shown here is derived from an EMBL/GenBank/DDBJ whole genome shotgun (WGS) entry which is preliminary data.</text>
</comment>
<evidence type="ECO:0000256" key="3">
    <source>
        <dbReference type="ARBA" id="ARBA00023157"/>
    </source>
</evidence>
<dbReference type="GO" id="GO:0030313">
    <property type="term" value="C:cell envelope"/>
    <property type="evidence" value="ECO:0007669"/>
    <property type="project" value="UniProtKB-SubCell"/>
</dbReference>
<evidence type="ECO:0000313" key="7">
    <source>
        <dbReference type="Proteomes" id="UP001139199"/>
    </source>
</evidence>
<proteinExistence type="predicted"/>
<dbReference type="GO" id="GO:0016491">
    <property type="term" value="F:oxidoreductase activity"/>
    <property type="evidence" value="ECO:0007669"/>
    <property type="project" value="InterPro"/>
</dbReference>